<gene>
    <name evidence="4" type="ORF">HK105_208290</name>
</gene>
<dbReference type="InterPro" id="IPR011032">
    <property type="entry name" value="GroES-like_sf"/>
</dbReference>
<dbReference type="SUPFAM" id="SSF51735">
    <property type="entry name" value="NAD(P)-binding Rossmann-fold domains"/>
    <property type="match status" value="1"/>
</dbReference>
<evidence type="ECO:0000259" key="3">
    <source>
        <dbReference type="SMART" id="SM00829"/>
    </source>
</evidence>
<proteinExistence type="predicted"/>
<dbReference type="NCBIfam" id="TIGR02824">
    <property type="entry name" value="quinone_pig3"/>
    <property type="match status" value="1"/>
</dbReference>
<dbReference type="Proteomes" id="UP001527925">
    <property type="component" value="Unassembled WGS sequence"/>
</dbReference>
<dbReference type="InterPro" id="IPR036291">
    <property type="entry name" value="NAD(P)-bd_dom_sf"/>
</dbReference>
<accession>A0ABR4MY52</accession>
<dbReference type="SUPFAM" id="SSF50129">
    <property type="entry name" value="GroES-like"/>
    <property type="match status" value="1"/>
</dbReference>
<dbReference type="PANTHER" id="PTHR48106">
    <property type="entry name" value="QUINONE OXIDOREDUCTASE PIG3-RELATED"/>
    <property type="match status" value="1"/>
</dbReference>
<comment type="caution">
    <text evidence="4">The sequence shown here is derived from an EMBL/GenBank/DDBJ whole genome shotgun (WGS) entry which is preliminary data.</text>
</comment>
<sequence>MRAIVIAGGKGDASSMSVGEVPKPVPRPRELLVKVHSFCLNRMDILQRNGLYPPPPGASEILGVEFAGEVVQLPAEGTGKFHVGDKVFGLVYGGAYAEFVAIDERMAIAVPEGMSLDEASAIPEVWFTATQALFLVNRLQPGEDVLIHAGASGVGTAAIQLARQHGADDKARMCESLGATTAINYKTDDFAKRVHEVTGGRGVDVIVDFVGASYWDRNLESLAIDGRMVMLAFLGGAKIESSNIGVILRKRLQINGSSLRSRTLDYQIELRDRFVRDSLPLFANGSLKPVIDRVFSWHQIGDAHRHMESNASVGKIVVHVD</sequence>
<dbReference type="Pfam" id="PF13602">
    <property type="entry name" value="ADH_zinc_N_2"/>
    <property type="match status" value="1"/>
</dbReference>
<dbReference type="CDD" id="cd05276">
    <property type="entry name" value="p53_inducible_oxidoreductase"/>
    <property type="match status" value="1"/>
</dbReference>
<keyword evidence="5" id="KW-1185">Reference proteome</keyword>
<keyword evidence="1" id="KW-0521">NADP</keyword>
<dbReference type="SMART" id="SM00829">
    <property type="entry name" value="PKS_ER"/>
    <property type="match status" value="1"/>
</dbReference>
<dbReference type="Gene3D" id="3.90.180.10">
    <property type="entry name" value="Medium-chain alcohol dehydrogenases, catalytic domain"/>
    <property type="match status" value="1"/>
</dbReference>
<dbReference type="InterPro" id="IPR014189">
    <property type="entry name" value="Quinone_OxRdtase_PIG3"/>
</dbReference>
<dbReference type="Gene3D" id="3.40.50.720">
    <property type="entry name" value="NAD(P)-binding Rossmann-like Domain"/>
    <property type="match status" value="1"/>
</dbReference>
<dbReference type="Pfam" id="PF08240">
    <property type="entry name" value="ADH_N"/>
    <property type="match status" value="1"/>
</dbReference>
<evidence type="ECO:0000256" key="2">
    <source>
        <dbReference type="ARBA" id="ARBA00023002"/>
    </source>
</evidence>
<feature type="domain" description="Enoyl reductase (ER)" evidence="3">
    <location>
        <begin position="11"/>
        <end position="318"/>
    </location>
</feature>
<name>A0ABR4MY52_9FUNG</name>
<keyword evidence="2" id="KW-0560">Oxidoreductase</keyword>
<organism evidence="4 5">
    <name type="scientific">Polyrhizophydium stewartii</name>
    <dbReference type="NCBI Taxonomy" id="2732419"/>
    <lineage>
        <taxon>Eukaryota</taxon>
        <taxon>Fungi</taxon>
        <taxon>Fungi incertae sedis</taxon>
        <taxon>Chytridiomycota</taxon>
        <taxon>Chytridiomycota incertae sedis</taxon>
        <taxon>Chytridiomycetes</taxon>
        <taxon>Rhizophydiales</taxon>
        <taxon>Rhizophydiales incertae sedis</taxon>
        <taxon>Polyrhizophydium</taxon>
    </lineage>
</organism>
<dbReference type="EMBL" id="JADGIZ020000073">
    <property type="protein sequence ID" value="KAL2912222.1"/>
    <property type="molecule type" value="Genomic_DNA"/>
</dbReference>
<protein>
    <recommendedName>
        <fullName evidence="3">Enoyl reductase (ER) domain-containing protein</fullName>
    </recommendedName>
</protein>
<dbReference type="PANTHER" id="PTHR48106:SF18">
    <property type="entry name" value="QUINONE OXIDOREDUCTASE PIG3"/>
    <property type="match status" value="1"/>
</dbReference>
<evidence type="ECO:0000256" key="1">
    <source>
        <dbReference type="ARBA" id="ARBA00022857"/>
    </source>
</evidence>
<dbReference type="InterPro" id="IPR013154">
    <property type="entry name" value="ADH-like_N"/>
</dbReference>
<dbReference type="InterPro" id="IPR020843">
    <property type="entry name" value="ER"/>
</dbReference>
<evidence type="ECO:0000313" key="5">
    <source>
        <dbReference type="Proteomes" id="UP001527925"/>
    </source>
</evidence>
<evidence type="ECO:0000313" key="4">
    <source>
        <dbReference type="EMBL" id="KAL2912222.1"/>
    </source>
</evidence>
<reference evidence="4 5" key="1">
    <citation type="submission" date="2023-09" db="EMBL/GenBank/DDBJ databases">
        <title>Pangenome analysis of Batrachochytrium dendrobatidis and related Chytrids.</title>
        <authorList>
            <person name="Yacoub M.N."/>
            <person name="Stajich J.E."/>
            <person name="James T.Y."/>
        </authorList>
    </citation>
    <scope>NUCLEOTIDE SEQUENCE [LARGE SCALE GENOMIC DNA]</scope>
    <source>
        <strain evidence="4 5">JEL0888</strain>
    </source>
</reference>